<sequence>MQNMVKIRRHGITTNRGKSELLEHNSKFIQNTLSYFAIVNFVAGLDKFFDILSHFKNCQLAQSYAFRQILYSKGFSLTTIPCTLRTPGRYQKARRCVPRGALHIWRMAVRLPRVSSDPVL</sequence>
<accession>A0A0X3QGL4</accession>
<evidence type="ECO:0000313" key="1">
    <source>
        <dbReference type="EMBL" id="JAP58886.1"/>
    </source>
</evidence>
<gene>
    <name evidence="1" type="primary">CRBL2</name>
    <name evidence="1" type="ORF">TR128545</name>
</gene>
<dbReference type="EMBL" id="GEEE01010312">
    <property type="protein sequence ID" value="JAP52913.1"/>
    <property type="molecule type" value="Transcribed_RNA"/>
</dbReference>
<organism evidence="1">
    <name type="scientific">Schistocephalus solidus</name>
    <name type="common">Tapeworm</name>
    <dbReference type="NCBI Taxonomy" id="70667"/>
    <lineage>
        <taxon>Eukaryota</taxon>
        <taxon>Metazoa</taxon>
        <taxon>Spiralia</taxon>
        <taxon>Lophotrochozoa</taxon>
        <taxon>Platyhelminthes</taxon>
        <taxon>Cestoda</taxon>
        <taxon>Eucestoda</taxon>
        <taxon>Diphyllobothriidea</taxon>
        <taxon>Diphyllobothriidae</taxon>
        <taxon>Schistocephalus</taxon>
    </lineage>
</organism>
<proteinExistence type="predicted"/>
<reference evidence="1" key="1">
    <citation type="submission" date="2016-01" db="EMBL/GenBank/DDBJ databases">
        <title>Reference transcriptome for the parasite Schistocephalus solidus: insights into the molecular evolution of parasitism.</title>
        <authorList>
            <person name="Hebert F.O."/>
            <person name="Grambauer S."/>
            <person name="Barber I."/>
            <person name="Landry C.R."/>
            <person name="Aubin-Horth N."/>
        </authorList>
    </citation>
    <scope>NUCLEOTIDE SEQUENCE</scope>
</reference>
<protein>
    <submittedName>
        <fullName evidence="1">cAMP-responsive element-binding protein-like 2</fullName>
    </submittedName>
</protein>
<dbReference type="EMBL" id="GEEE01004339">
    <property type="protein sequence ID" value="JAP58886.1"/>
    <property type="molecule type" value="Transcribed_RNA"/>
</dbReference>
<dbReference type="AlphaFoldDB" id="A0A0X3QGL4"/>
<name>A0A0X3QGL4_SCHSO</name>